<organism evidence="2 3">
    <name type="scientific">Pedobacter nutrimenti</name>
    <dbReference type="NCBI Taxonomy" id="1241337"/>
    <lineage>
        <taxon>Bacteria</taxon>
        <taxon>Pseudomonadati</taxon>
        <taxon>Bacteroidota</taxon>
        <taxon>Sphingobacteriia</taxon>
        <taxon>Sphingobacteriales</taxon>
        <taxon>Sphingobacteriaceae</taxon>
        <taxon>Pedobacter</taxon>
    </lineage>
</organism>
<accession>A0A318UAV6</accession>
<dbReference type="EMBL" id="QKLU01000011">
    <property type="protein sequence ID" value="PYF68917.1"/>
    <property type="molecule type" value="Genomic_DNA"/>
</dbReference>
<dbReference type="RefSeq" id="WP_110834583.1">
    <property type="nucleotide sequence ID" value="NZ_QKLU01000011.1"/>
</dbReference>
<dbReference type="AlphaFoldDB" id="A0A318UAV6"/>
<comment type="caution">
    <text evidence="2">The sequence shown here is derived from an EMBL/GenBank/DDBJ whole genome shotgun (WGS) entry which is preliminary data.</text>
</comment>
<dbReference type="InterPro" id="IPR036866">
    <property type="entry name" value="RibonucZ/Hydroxyglut_hydro"/>
</dbReference>
<dbReference type="Gene3D" id="3.60.15.10">
    <property type="entry name" value="Ribonuclease Z/Hydroxyacylglutathione hydrolase-like"/>
    <property type="match status" value="1"/>
</dbReference>
<gene>
    <name evidence="2" type="ORF">B0O44_11195</name>
</gene>
<evidence type="ECO:0000313" key="2">
    <source>
        <dbReference type="EMBL" id="PYF68917.1"/>
    </source>
</evidence>
<dbReference type="PANTHER" id="PTHR11203">
    <property type="entry name" value="CLEAVAGE AND POLYADENYLATION SPECIFICITY FACTOR FAMILY MEMBER"/>
    <property type="match status" value="1"/>
</dbReference>
<dbReference type="SUPFAM" id="SSF56281">
    <property type="entry name" value="Metallo-hydrolase/oxidoreductase"/>
    <property type="match status" value="1"/>
</dbReference>
<keyword evidence="3" id="KW-1185">Reference proteome</keyword>
<name>A0A318UAV6_9SPHI</name>
<evidence type="ECO:0000313" key="3">
    <source>
        <dbReference type="Proteomes" id="UP000248198"/>
    </source>
</evidence>
<dbReference type="PANTHER" id="PTHR11203:SF49">
    <property type="entry name" value="BLL1145 PROTEIN"/>
    <property type="match status" value="1"/>
</dbReference>
<dbReference type="Pfam" id="PF00753">
    <property type="entry name" value="Lactamase_B"/>
    <property type="match status" value="1"/>
</dbReference>
<proteinExistence type="predicted"/>
<evidence type="ECO:0000259" key="1">
    <source>
        <dbReference type="Pfam" id="PF00753"/>
    </source>
</evidence>
<protein>
    <submittedName>
        <fullName evidence="2">Putative mRNA 3-end processing factor</fullName>
    </submittedName>
</protein>
<dbReference type="GO" id="GO:0004521">
    <property type="term" value="F:RNA endonuclease activity"/>
    <property type="evidence" value="ECO:0007669"/>
    <property type="project" value="TreeGrafter"/>
</dbReference>
<feature type="domain" description="Metallo-beta-lactamase" evidence="1">
    <location>
        <begin position="27"/>
        <end position="127"/>
    </location>
</feature>
<sequence>MILADFIVQTPKGLYCSYGDFYLDPKQPVQHAVISHAHADHAIAGNAKVYCTKPTSLFITYRYKEEAAGTFLIKKYGQAFEINGVELFFFPAGHMLGSAQVLMCYNGTRYLYTGDYKLQEDPTCEAFEFVQADVLITETTFADPETMHPAAEQEIGKLNTTELNIMLGAYVLGKSQRLISLINRYCIEKRIVVHHSLLPFIRIYEQEGISMGAYELFDKKFLKSSSRPLVYLVPPVVFNSNIKVMNVVKVFATGWKDLQRSNQMQLYVSDHADWNEIIRTISEVKPAEVWTTHGSGIQLRDHYKESLVVKLLD</sequence>
<dbReference type="Proteomes" id="UP000248198">
    <property type="component" value="Unassembled WGS sequence"/>
</dbReference>
<dbReference type="OrthoDB" id="9803916at2"/>
<dbReference type="InterPro" id="IPR001279">
    <property type="entry name" value="Metallo-B-lactamas"/>
</dbReference>
<reference evidence="2 3" key="1">
    <citation type="submission" date="2018-06" db="EMBL/GenBank/DDBJ databases">
        <title>Genomic Encyclopedia of Archaeal and Bacterial Type Strains, Phase II (KMG-II): from individual species to whole genera.</title>
        <authorList>
            <person name="Goeker M."/>
        </authorList>
    </citation>
    <scope>NUCLEOTIDE SEQUENCE [LARGE SCALE GENOMIC DNA]</scope>
    <source>
        <strain evidence="2 3">DSM 27372</strain>
    </source>
</reference>
<dbReference type="InterPro" id="IPR050698">
    <property type="entry name" value="MBL"/>
</dbReference>